<feature type="region of interest" description="Disordered" evidence="1">
    <location>
        <begin position="94"/>
        <end position="142"/>
    </location>
</feature>
<reference evidence="2" key="1">
    <citation type="submission" date="2021-01" db="EMBL/GenBank/DDBJ databases">
        <authorList>
            <person name="Kaushik A."/>
        </authorList>
    </citation>
    <scope>NUCLEOTIDE SEQUENCE</scope>
    <source>
        <strain evidence="2">AG1-1A</strain>
    </source>
</reference>
<feature type="non-terminal residue" evidence="2">
    <location>
        <position position="1"/>
    </location>
</feature>
<feature type="region of interest" description="Disordered" evidence="1">
    <location>
        <begin position="269"/>
        <end position="289"/>
    </location>
</feature>
<dbReference type="Gene3D" id="1.25.40.10">
    <property type="entry name" value="Tetratricopeptide repeat domain"/>
    <property type="match status" value="1"/>
</dbReference>
<proteinExistence type="predicted"/>
<dbReference type="Proteomes" id="UP000663840">
    <property type="component" value="Unassembled WGS sequence"/>
</dbReference>
<protein>
    <submittedName>
        <fullName evidence="2">Uncharacterized protein</fullName>
    </submittedName>
</protein>
<sequence length="289" mass="32112">MDPDKCTDETTKPVVIARPDSRNKALQLELGFWLKSTGMHTHGHDYGCSEYMENKSDIVIPPFICRGSHRASLIGRIQTLNESCDSTMSETVVYADQPRGGDVDSERDGTEDTSASAMSEEERSESIARRQDRSESVQVKSLGPEELSKLGISHRNEYDRFGRIDDIDKAIEYHVCAVDLTTHGDPELAERLSELGVCYGRRYGRLGKVEDIEGALECAVRAVELTAESDPELARRLAILGISHGERYRRLGEAADLDRSLEHDSRALALTPDGHPDLPRRHASLGVSY</sequence>
<gene>
    <name evidence="2" type="ORF">RDB_LOCUS61519</name>
</gene>
<dbReference type="InterPro" id="IPR011990">
    <property type="entry name" value="TPR-like_helical_dom_sf"/>
</dbReference>
<evidence type="ECO:0000313" key="2">
    <source>
        <dbReference type="EMBL" id="CAE6427390.1"/>
    </source>
</evidence>
<feature type="compositionally biased region" description="Basic and acidic residues" evidence="1">
    <location>
        <begin position="99"/>
        <end position="110"/>
    </location>
</feature>
<comment type="caution">
    <text evidence="2">The sequence shown here is derived from an EMBL/GenBank/DDBJ whole genome shotgun (WGS) entry which is preliminary data.</text>
</comment>
<dbReference type="EMBL" id="CAJMWR010001494">
    <property type="protein sequence ID" value="CAE6427390.1"/>
    <property type="molecule type" value="Genomic_DNA"/>
</dbReference>
<feature type="compositionally biased region" description="Basic and acidic residues" evidence="1">
    <location>
        <begin position="120"/>
        <end position="135"/>
    </location>
</feature>
<organism evidence="2 3">
    <name type="scientific">Rhizoctonia solani</name>
    <dbReference type="NCBI Taxonomy" id="456999"/>
    <lineage>
        <taxon>Eukaryota</taxon>
        <taxon>Fungi</taxon>
        <taxon>Dikarya</taxon>
        <taxon>Basidiomycota</taxon>
        <taxon>Agaricomycotina</taxon>
        <taxon>Agaricomycetes</taxon>
        <taxon>Cantharellales</taxon>
        <taxon>Ceratobasidiaceae</taxon>
        <taxon>Rhizoctonia</taxon>
    </lineage>
</organism>
<dbReference type="AlphaFoldDB" id="A0A8H3AL88"/>
<name>A0A8H3AL88_9AGAM</name>
<evidence type="ECO:0000313" key="3">
    <source>
        <dbReference type="Proteomes" id="UP000663840"/>
    </source>
</evidence>
<accession>A0A8H3AL88</accession>
<evidence type="ECO:0000256" key="1">
    <source>
        <dbReference type="SAM" id="MobiDB-lite"/>
    </source>
</evidence>